<comment type="subcellular location">
    <subcellularLocation>
        <location evidence="1">Cell membrane</location>
        <topology evidence="1">Multi-pass membrane protein</topology>
    </subcellularLocation>
</comment>
<dbReference type="Proteomes" id="UP000064137">
    <property type="component" value="Chromosome"/>
</dbReference>
<dbReference type="RefSeq" id="WP_059315468.1">
    <property type="nucleotide sequence ID" value="NZ_CP013987.1"/>
</dbReference>
<evidence type="ECO:0000256" key="7">
    <source>
        <dbReference type="SAM" id="Phobius"/>
    </source>
</evidence>
<dbReference type="SUPFAM" id="SSF103473">
    <property type="entry name" value="MFS general substrate transporter"/>
    <property type="match status" value="1"/>
</dbReference>
<proteinExistence type="predicted"/>
<feature type="transmembrane region" description="Helical" evidence="7">
    <location>
        <begin position="150"/>
        <end position="170"/>
    </location>
</feature>
<dbReference type="Gene3D" id="1.20.1250.20">
    <property type="entry name" value="MFS general substrate transporter like domains"/>
    <property type="match status" value="1"/>
</dbReference>
<dbReference type="InterPro" id="IPR020846">
    <property type="entry name" value="MFS_dom"/>
</dbReference>
<dbReference type="EMBL" id="CP013987">
    <property type="protein sequence ID" value="ALZ85303.1"/>
    <property type="molecule type" value="Genomic_DNA"/>
</dbReference>
<dbReference type="InterPro" id="IPR036259">
    <property type="entry name" value="MFS_trans_sf"/>
</dbReference>
<evidence type="ECO:0000256" key="5">
    <source>
        <dbReference type="ARBA" id="ARBA00022989"/>
    </source>
</evidence>
<keyword evidence="2" id="KW-0813">Transport</keyword>
<dbReference type="PROSITE" id="PS50850">
    <property type="entry name" value="MFS"/>
    <property type="match status" value="1"/>
</dbReference>
<evidence type="ECO:0000313" key="10">
    <source>
        <dbReference type="Proteomes" id="UP000064137"/>
    </source>
</evidence>
<evidence type="ECO:0000256" key="1">
    <source>
        <dbReference type="ARBA" id="ARBA00004651"/>
    </source>
</evidence>
<feature type="transmembrane region" description="Helical" evidence="7">
    <location>
        <begin position="318"/>
        <end position="336"/>
    </location>
</feature>
<feature type="transmembrane region" description="Helical" evidence="7">
    <location>
        <begin position="261"/>
        <end position="279"/>
    </location>
</feature>
<evidence type="ECO:0000313" key="9">
    <source>
        <dbReference type="EMBL" id="ALZ85303.1"/>
    </source>
</evidence>
<feature type="transmembrane region" description="Helical" evidence="7">
    <location>
        <begin position="86"/>
        <end position="105"/>
    </location>
</feature>
<evidence type="ECO:0000256" key="2">
    <source>
        <dbReference type="ARBA" id="ARBA00022448"/>
    </source>
</evidence>
<dbReference type="OrthoDB" id="7283966at2"/>
<feature type="transmembrane region" description="Helical" evidence="7">
    <location>
        <begin position="357"/>
        <end position="375"/>
    </location>
</feature>
<dbReference type="GO" id="GO:0005886">
    <property type="term" value="C:plasma membrane"/>
    <property type="evidence" value="ECO:0007669"/>
    <property type="project" value="UniProtKB-SubCell"/>
</dbReference>
<feature type="transmembrane region" description="Helical" evidence="7">
    <location>
        <begin position="381"/>
        <end position="401"/>
    </location>
</feature>
<evidence type="ECO:0000256" key="3">
    <source>
        <dbReference type="ARBA" id="ARBA00022475"/>
    </source>
</evidence>
<protein>
    <submittedName>
        <fullName evidence="9">Enterobactin transporter</fullName>
    </submittedName>
</protein>
<sequence>MSKTSFLLDFGLLRSHAAFRTLFIARLVSVLSLGLLAVAVPIQVQALTDSPLKVGLALSMAGIGMFVGLLTGGVLADRLERRRLILAARSICGLGFIGLAINASLPEPSLTAIYLLALWDGFFGALGVTALLAVTPILVGRESMVQAGALNMLSVRVAAIIAPPLGTLLIAQSGVVWNYGLTAFGTLITLLVLLRLPPLPPPEQPRESPWQALGGGIAFLFENRLLGAVALVGALVTMANAVRVLYPALGESWGLDTGHLGWLYAAAPLGAALGALTSGRLNQAPRPGRTLLMSAVATFLAVAFFALLPGFWLSALCLVLFGYLGALNSLVQYALIQRLTPDRLLGRINALWTAQNIGGEAIGAALFGGLASLMLPAQAAFVFGLVAMLVAALCWALASGLRRAESLGA</sequence>
<feature type="transmembrane region" description="Helical" evidence="7">
    <location>
        <begin position="291"/>
        <end position="312"/>
    </location>
</feature>
<dbReference type="InterPro" id="IPR010290">
    <property type="entry name" value="TM_effector"/>
</dbReference>
<dbReference type="AlphaFoldDB" id="A0A0U4VQI1"/>
<feature type="transmembrane region" description="Helical" evidence="7">
    <location>
        <begin position="21"/>
        <end position="42"/>
    </location>
</feature>
<feature type="transmembrane region" description="Helical" evidence="7">
    <location>
        <begin position="111"/>
        <end position="138"/>
    </location>
</feature>
<keyword evidence="5 7" id="KW-1133">Transmembrane helix</keyword>
<organism evidence="9 10">
    <name type="scientific">Pseudomonas oryzihabitans</name>
    <dbReference type="NCBI Taxonomy" id="47885"/>
    <lineage>
        <taxon>Bacteria</taxon>
        <taxon>Pseudomonadati</taxon>
        <taxon>Pseudomonadota</taxon>
        <taxon>Gammaproteobacteria</taxon>
        <taxon>Pseudomonadales</taxon>
        <taxon>Pseudomonadaceae</taxon>
        <taxon>Pseudomonas</taxon>
    </lineage>
</organism>
<keyword evidence="6 7" id="KW-0472">Membrane</keyword>
<accession>A0A0U4VQI1</accession>
<name>A0A0U4VQI1_9PSED</name>
<feature type="domain" description="Major facilitator superfamily (MFS) profile" evidence="8">
    <location>
        <begin position="18"/>
        <end position="402"/>
    </location>
</feature>
<keyword evidence="3" id="KW-1003">Cell membrane</keyword>
<dbReference type="Pfam" id="PF05977">
    <property type="entry name" value="MFS_3"/>
    <property type="match status" value="1"/>
</dbReference>
<reference evidence="9 10" key="1">
    <citation type="submission" date="2016-01" db="EMBL/GenBank/DDBJ databases">
        <title>Annotation of Pseudomonas oryzihabitans USDA-ARS-USMARC-56511.</title>
        <authorList>
            <person name="Harhay G.P."/>
            <person name="Harhay D.M."/>
            <person name="Smith T.P.L."/>
            <person name="Bono J.L."/>
            <person name="Heaton M.P."/>
            <person name="Clawson M.L."/>
            <person name="Chitko-Mckown C.G."/>
            <person name="Capik S.F."/>
            <person name="DeDonder K.D."/>
            <person name="Apley M.D."/>
            <person name="Lubbers B.V."/>
            <person name="White B.J."/>
            <person name="Larson R.L."/>
        </authorList>
    </citation>
    <scope>NUCLEOTIDE SEQUENCE [LARGE SCALE GENOMIC DNA]</scope>
    <source>
        <strain evidence="9 10">USDA-ARS-USMARC-56511</strain>
    </source>
</reference>
<dbReference type="CDD" id="cd06173">
    <property type="entry name" value="MFS_MefA_like"/>
    <property type="match status" value="1"/>
</dbReference>
<dbReference type="KEGG" id="por:APT59_14275"/>
<dbReference type="PANTHER" id="PTHR23513">
    <property type="entry name" value="INTEGRAL MEMBRANE EFFLUX PROTEIN-RELATED"/>
    <property type="match status" value="1"/>
</dbReference>
<dbReference type="PANTHER" id="PTHR23513:SF9">
    <property type="entry name" value="ENTEROBACTIN EXPORTER ENTS"/>
    <property type="match status" value="1"/>
</dbReference>
<feature type="transmembrane region" description="Helical" evidence="7">
    <location>
        <begin position="54"/>
        <end position="74"/>
    </location>
</feature>
<dbReference type="NCBIfam" id="NF007792">
    <property type="entry name" value="PRK10489.1"/>
    <property type="match status" value="1"/>
</dbReference>
<feature type="transmembrane region" description="Helical" evidence="7">
    <location>
        <begin position="225"/>
        <end position="249"/>
    </location>
</feature>
<gene>
    <name evidence="9" type="ORF">APT59_14275</name>
</gene>
<feature type="transmembrane region" description="Helical" evidence="7">
    <location>
        <begin position="176"/>
        <end position="196"/>
    </location>
</feature>
<keyword evidence="4 7" id="KW-0812">Transmembrane</keyword>
<dbReference type="GO" id="GO:0022857">
    <property type="term" value="F:transmembrane transporter activity"/>
    <property type="evidence" value="ECO:0007669"/>
    <property type="project" value="InterPro"/>
</dbReference>
<evidence type="ECO:0000259" key="8">
    <source>
        <dbReference type="PROSITE" id="PS50850"/>
    </source>
</evidence>
<evidence type="ECO:0000256" key="6">
    <source>
        <dbReference type="ARBA" id="ARBA00023136"/>
    </source>
</evidence>
<evidence type="ECO:0000256" key="4">
    <source>
        <dbReference type="ARBA" id="ARBA00022692"/>
    </source>
</evidence>